<sequence length="231" mass="25814">MSSEGAIRNGPETRSANIRQHRPDYQLIETMRWEPLSSILRRKLHMARLENSARTLGFYYDMDTIQRKLAETLTGEVSLRLRLTLAPDGTVDITSAPYQPLAAHTLWRIAIARTRLRADDELLRHKSTQRQAYIAAREEYAASEIDEVILLNERDEVCEGTITSIFVDTGQPACVTPALSCGLLDGVLRRELLGNGAVQETVLTVDGLRKARNILVGNSLRGLIHARLVGI</sequence>
<dbReference type="AlphaFoldDB" id="A0A949UUY1"/>
<dbReference type="InterPro" id="IPR001544">
    <property type="entry name" value="Aminotrans_IV"/>
</dbReference>
<protein>
    <submittedName>
        <fullName evidence="2">Aminotransferase class IV family protein</fullName>
    </submittedName>
</protein>
<dbReference type="Proteomes" id="UP000752297">
    <property type="component" value="Unassembled WGS sequence"/>
</dbReference>
<reference evidence="2 3" key="1">
    <citation type="submission" date="2021-06" db="EMBL/GenBank/DDBJ databases">
        <title>Falsochrobactrum tianjin sp.nov., a new petroleum-degrading bacteria isolated from oily soils.</title>
        <authorList>
            <person name="Chen G."/>
            <person name="Chen H."/>
            <person name="Tian J."/>
            <person name="Qing J."/>
            <person name="Zhong L."/>
            <person name="Ma W."/>
            <person name="Song Y."/>
            <person name="Cui X."/>
            <person name="Yan B."/>
        </authorList>
    </citation>
    <scope>NUCLEOTIDE SEQUENCE [LARGE SCALE GENOMIC DNA]</scope>
    <source>
        <strain evidence="2 3">TDYN1</strain>
    </source>
</reference>
<dbReference type="NCBIfam" id="NF005731">
    <property type="entry name" value="PRK07546.1-5"/>
    <property type="match status" value="1"/>
</dbReference>
<keyword evidence="2" id="KW-0032">Aminotransferase</keyword>
<keyword evidence="3" id="KW-1185">Reference proteome</keyword>
<feature type="region of interest" description="Disordered" evidence="1">
    <location>
        <begin position="1"/>
        <end position="21"/>
    </location>
</feature>
<name>A0A949UUY1_9HYPH</name>
<keyword evidence="2" id="KW-0808">Transferase</keyword>
<evidence type="ECO:0000313" key="2">
    <source>
        <dbReference type="EMBL" id="MBV2144282.1"/>
    </source>
</evidence>
<dbReference type="RefSeq" id="WP_217678280.1">
    <property type="nucleotide sequence ID" value="NZ_JAHRVA010000005.1"/>
</dbReference>
<dbReference type="Pfam" id="PF01063">
    <property type="entry name" value="Aminotran_4"/>
    <property type="match status" value="1"/>
</dbReference>
<evidence type="ECO:0000313" key="3">
    <source>
        <dbReference type="Proteomes" id="UP000752297"/>
    </source>
</evidence>
<gene>
    <name evidence="2" type="ORF">KUG47_12340</name>
</gene>
<dbReference type="GO" id="GO:0008483">
    <property type="term" value="F:transaminase activity"/>
    <property type="evidence" value="ECO:0007669"/>
    <property type="project" value="UniProtKB-KW"/>
</dbReference>
<dbReference type="EMBL" id="JAHRVA010000005">
    <property type="protein sequence ID" value="MBV2144282.1"/>
    <property type="molecule type" value="Genomic_DNA"/>
</dbReference>
<accession>A0A949UUY1</accession>
<proteinExistence type="predicted"/>
<comment type="caution">
    <text evidence="2">The sequence shown here is derived from an EMBL/GenBank/DDBJ whole genome shotgun (WGS) entry which is preliminary data.</text>
</comment>
<evidence type="ECO:0000256" key="1">
    <source>
        <dbReference type="SAM" id="MobiDB-lite"/>
    </source>
</evidence>
<dbReference type="NCBIfam" id="NF005729">
    <property type="entry name" value="PRK07546.1-3"/>
    <property type="match status" value="1"/>
</dbReference>
<organism evidence="2 3">
    <name type="scientific">Falsochrobactrum tianjinense</name>
    <dbReference type="NCBI Taxonomy" id="2706015"/>
    <lineage>
        <taxon>Bacteria</taxon>
        <taxon>Pseudomonadati</taxon>
        <taxon>Pseudomonadota</taxon>
        <taxon>Alphaproteobacteria</taxon>
        <taxon>Hyphomicrobiales</taxon>
        <taxon>Brucellaceae</taxon>
        <taxon>Falsochrobactrum</taxon>
    </lineage>
</organism>